<feature type="region of interest" description="Disordered" evidence="1">
    <location>
        <begin position="91"/>
        <end position="130"/>
    </location>
</feature>
<feature type="compositionally biased region" description="Basic and acidic residues" evidence="1">
    <location>
        <begin position="108"/>
        <end position="119"/>
    </location>
</feature>
<organism evidence="2">
    <name type="scientific">Arundo donax</name>
    <name type="common">Giant reed</name>
    <name type="synonym">Donax arundinaceus</name>
    <dbReference type="NCBI Taxonomy" id="35708"/>
    <lineage>
        <taxon>Eukaryota</taxon>
        <taxon>Viridiplantae</taxon>
        <taxon>Streptophyta</taxon>
        <taxon>Embryophyta</taxon>
        <taxon>Tracheophyta</taxon>
        <taxon>Spermatophyta</taxon>
        <taxon>Magnoliopsida</taxon>
        <taxon>Liliopsida</taxon>
        <taxon>Poales</taxon>
        <taxon>Poaceae</taxon>
        <taxon>PACMAD clade</taxon>
        <taxon>Arundinoideae</taxon>
        <taxon>Arundineae</taxon>
        <taxon>Arundo</taxon>
    </lineage>
</organism>
<dbReference type="EMBL" id="GBRH01166568">
    <property type="protein sequence ID" value="JAE31328.1"/>
    <property type="molecule type" value="Transcribed_RNA"/>
</dbReference>
<dbReference type="AlphaFoldDB" id="A0A0A9HEI0"/>
<reference evidence="2" key="1">
    <citation type="submission" date="2014-09" db="EMBL/GenBank/DDBJ databases">
        <authorList>
            <person name="Magalhaes I.L.F."/>
            <person name="Oliveira U."/>
            <person name="Santos F.R."/>
            <person name="Vidigal T.H.D.A."/>
            <person name="Brescovit A.D."/>
            <person name="Santos A.J."/>
        </authorList>
    </citation>
    <scope>NUCLEOTIDE SEQUENCE</scope>
    <source>
        <tissue evidence="2">Shoot tissue taken approximately 20 cm above the soil surface</tissue>
    </source>
</reference>
<reference evidence="2" key="2">
    <citation type="journal article" date="2015" name="Data Brief">
        <title>Shoot transcriptome of the giant reed, Arundo donax.</title>
        <authorList>
            <person name="Barrero R.A."/>
            <person name="Guerrero F.D."/>
            <person name="Moolhuijzen P."/>
            <person name="Goolsby J.A."/>
            <person name="Tidwell J."/>
            <person name="Bellgard S.E."/>
            <person name="Bellgard M.I."/>
        </authorList>
    </citation>
    <scope>NUCLEOTIDE SEQUENCE</scope>
    <source>
        <tissue evidence="2">Shoot tissue taken approximately 20 cm above the soil surface</tissue>
    </source>
</reference>
<feature type="compositionally biased region" description="Polar residues" evidence="1">
    <location>
        <begin position="121"/>
        <end position="130"/>
    </location>
</feature>
<evidence type="ECO:0000256" key="1">
    <source>
        <dbReference type="SAM" id="MobiDB-lite"/>
    </source>
</evidence>
<proteinExistence type="predicted"/>
<protein>
    <submittedName>
        <fullName evidence="2">Uncharacterized protein</fullName>
    </submittedName>
</protein>
<evidence type="ECO:0000313" key="2">
    <source>
        <dbReference type="EMBL" id="JAE31328.1"/>
    </source>
</evidence>
<name>A0A0A9HEI0_ARUDO</name>
<sequence length="130" mass="14590">MSDPQPKNRLICMMQDNDQTHIVINEYGSNWIKSKFDPLVAIEAKIALKSTNLVKGVSLESILGLEEKENSKGDMLVNKLSEEQILEGTQEGLKIDISSQEEDMGVGEIREEKLSEKKGKTQLTRNKGTR</sequence>
<accession>A0A0A9HEI0</accession>